<reference evidence="1" key="1">
    <citation type="journal article" date="2014" name="Front. Microbiol.">
        <title>High frequency of phylogenetically diverse reductive dehalogenase-homologous genes in deep subseafloor sedimentary metagenomes.</title>
        <authorList>
            <person name="Kawai M."/>
            <person name="Futagami T."/>
            <person name="Toyoda A."/>
            <person name="Takaki Y."/>
            <person name="Nishi S."/>
            <person name="Hori S."/>
            <person name="Arai W."/>
            <person name="Tsubouchi T."/>
            <person name="Morono Y."/>
            <person name="Uchiyama I."/>
            <person name="Ito T."/>
            <person name="Fujiyama A."/>
            <person name="Inagaki F."/>
            <person name="Takami H."/>
        </authorList>
    </citation>
    <scope>NUCLEOTIDE SEQUENCE</scope>
    <source>
        <strain evidence="1">Expedition CK06-06</strain>
    </source>
</reference>
<evidence type="ECO:0000313" key="1">
    <source>
        <dbReference type="EMBL" id="GAG54202.1"/>
    </source>
</evidence>
<organism evidence="1">
    <name type="scientific">marine sediment metagenome</name>
    <dbReference type="NCBI Taxonomy" id="412755"/>
    <lineage>
        <taxon>unclassified sequences</taxon>
        <taxon>metagenomes</taxon>
        <taxon>ecological metagenomes</taxon>
    </lineage>
</organism>
<dbReference type="AlphaFoldDB" id="X0Z708"/>
<dbReference type="EMBL" id="BART01008444">
    <property type="protein sequence ID" value="GAG54202.1"/>
    <property type="molecule type" value="Genomic_DNA"/>
</dbReference>
<gene>
    <name evidence="1" type="ORF">S01H4_18995</name>
</gene>
<comment type="caution">
    <text evidence="1">The sequence shown here is derived from an EMBL/GenBank/DDBJ whole genome shotgun (WGS) entry which is preliminary data.</text>
</comment>
<name>X0Z708_9ZZZZ</name>
<accession>X0Z708</accession>
<protein>
    <submittedName>
        <fullName evidence="1">Uncharacterized protein</fullName>
    </submittedName>
</protein>
<feature type="non-terminal residue" evidence="1">
    <location>
        <position position="1"/>
    </location>
</feature>
<sequence length="35" mass="4087">DKHGDLKERETAEATVLAAIDLINEPEKYKYQLRK</sequence>
<proteinExistence type="predicted"/>